<evidence type="ECO:0000313" key="9">
    <source>
        <dbReference type="EMBL" id="RZF63471.1"/>
    </source>
</evidence>
<dbReference type="Proteomes" id="UP000292085">
    <property type="component" value="Unassembled WGS sequence"/>
</dbReference>
<organism evidence="9 10">
    <name type="scientific">Sphingomonas populi</name>
    <dbReference type="NCBI Taxonomy" id="2484750"/>
    <lineage>
        <taxon>Bacteria</taxon>
        <taxon>Pseudomonadati</taxon>
        <taxon>Pseudomonadota</taxon>
        <taxon>Alphaproteobacteria</taxon>
        <taxon>Sphingomonadales</taxon>
        <taxon>Sphingomonadaceae</taxon>
        <taxon>Sphingomonas</taxon>
    </lineage>
</organism>
<dbReference type="RefSeq" id="WP_130159158.1">
    <property type="nucleotide sequence ID" value="NZ_SGIS01000026.1"/>
</dbReference>
<gene>
    <name evidence="9" type="ORF">EWE75_16105</name>
</gene>
<dbReference type="InterPro" id="IPR036942">
    <property type="entry name" value="Beta-barrel_TonB_sf"/>
</dbReference>
<dbReference type="Gene3D" id="2.40.170.20">
    <property type="entry name" value="TonB-dependent receptor, beta-barrel domain"/>
    <property type="match status" value="1"/>
</dbReference>
<dbReference type="EMBL" id="SGIS01000026">
    <property type="protein sequence ID" value="RZF63471.1"/>
    <property type="molecule type" value="Genomic_DNA"/>
</dbReference>
<dbReference type="InterPro" id="IPR037066">
    <property type="entry name" value="Plug_dom_sf"/>
</dbReference>
<feature type="region of interest" description="Disordered" evidence="5">
    <location>
        <begin position="34"/>
        <end position="65"/>
    </location>
</feature>
<dbReference type="PANTHER" id="PTHR40980">
    <property type="entry name" value="PLUG DOMAIN-CONTAINING PROTEIN"/>
    <property type="match status" value="1"/>
</dbReference>
<dbReference type="AlphaFoldDB" id="A0A4Q6XU24"/>
<evidence type="ECO:0000259" key="8">
    <source>
        <dbReference type="Pfam" id="PF07715"/>
    </source>
</evidence>
<evidence type="ECO:0000259" key="7">
    <source>
        <dbReference type="Pfam" id="PF00593"/>
    </source>
</evidence>
<dbReference type="Pfam" id="PF00593">
    <property type="entry name" value="TonB_dep_Rec_b-barrel"/>
    <property type="match status" value="1"/>
</dbReference>
<keyword evidence="10" id="KW-1185">Reference proteome</keyword>
<dbReference type="NCBIfam" id="TIGR01782">
    <property type="entry name" value="TonB-Xanth-Caul"/>
    <property type="match status" value="1"/>
</dbReference>
<dbReference type="SUPFAM" id="SSF56935">
    <property type="entry name" value="Porins"/>
    <property type="match status" value="1"/>
</dbReference>
<evidence type="ECO:0000256" key="6">
    <source>
        <dbReference type="SAM" id="SignalP"/>
    </source>
</evidence>
<keyword evidence="9" id="KW-0675">Receptor</keyword>
<reference evidence="9 10" key="1">
    <citation type="submission" date="2019-02" db="EMBL/GenBank/DDBJ databases">
        <authorList>
            <person name="Li Y."/>
        </authorList>
    </citation>
    <scope>NUCLEOTIDE SEQUENCE [LARGE SCALE GENOMIC DNA]</scope>
    <source>
        <strain evidence="9 10">3-7</strain>
    </source>
</reference>
<feature type="domain" description="TonB-dependent receptor-like beta-barrel" evidence="7">
    <location>
        <begin position="474"/>
        <end position="1036"/>
    </location>
</feature>
<feature type="chain" id="PRO_5020821682" evidence="6">
    <location>
        <begin position="32"/>
        <end position="1069"/>
    </location>
</feature>
<proteinExistence type="inferred from homology"/>
<dbReference type="InterPro" id="IPR010104">
    <property type="entry name" value="TonB_rcpt_bac"/>
</dbReference>
<accession>A0A4Q6XU24</accession>
<evidence type="ECO:0000256" key="3">
    <source>
        <dbReference type="ARBA" id="ARBA00023237"/>
    </source>
</evidence>
<dbReference type="PANTHER" id="PTHR40980:SF3">
    <property type="entry name" value="TONB-DEPENDENT RECEPTOR-LIKE BETA-BARREL DOMAIN-CONTAINING PROTEIN"/>
    <property type="match status" value="1"/>
</dbReference>
<dbReference type="OrthoDB" id="5476657at2"/>
<dbReference type="Gene3D" id="2.170.130.10">
    <property type="entry name" value="TonB-dependent receptor, plug domain"/>
    <property type="match status" value="1"/>
</dbReference>
<evidence type="ECO:0000256" key="2">
    <source>
        <dbReference type="ARBA" id="ARBA00023136"/>
    </source>
</evidence>
<evidence type="ECO:0000256" key="5">
    <source>
        <dbReference type="SAM" id="MobiDB-lite"/>
    </source>
</evidence>
<protein>
    <submittedName>
        <fullName evidence="9">TonB-dependent receptor</fullName>
    </submittedName>
</protein>
<keyword evidence="4" id="KW-0798">TonB box</keyword>
<name>A0A4Q6XU24_9SPHN</name>
<comment type="similarity">
    <text evidence="4">Belongs to the TonB-dependent receptor family.</text>
</comment>
<keyword evidence="3" id="KW-0998">Cell outer membrane</keyword>
<keyword evidence="2 4" id="KW-0472">Membrane</keyword>
<dbReference type="Pfam" id="PF07715">
    <property type="entry name" value="Plug"/>
    <property type="match status" value="1"/>
</dbReference>
<sequence length="1069" mass="114975">MKDSVRSSSLARTTSTIALAIGLMLPAGALAQTAPTGPGAEATNAQPAATDMASTQAQASPPSAATADDIVVTGIRASLERSISIKRNSTGIVDAISSEDIGKFPDTNLAESLQRVTGVSINRRNGEGAQVTVRGFGPDYNMVTLNGRQLAASDQTSVGGENDFTRSTGRSFDFSNLASEGVRTLEVYKTGRAAIPSGGIGAAINVVTRRPLDARESGFNGSIGGKVDYDTSADDCIKCGSHATPNLSGLLSWSNPAQTFGVSLFGSYQVRHFSAMSASVNGWNISSLADLLSPSGSHVSASTKVQNAPSDLNALVARPDDARYHFAEDSNQRINLNGTLQFKPTDTLTLTADGLFAQNRASERRSDEANWFQAAPFDVIGFDKGYQGVYTATYLHETNGGQKDSGAEQQYRAQKNVLKDFGGNIKWDVTDHFTLTADGHIGSSDSTPDNPNGMSSTLASISIPTLNQHSWDYSGNGFPVQTVQFLDPPGGKGNGNGILDVGDLGSQVGRQIATSLRQRIKEGRLDAGWDLGGGSRFDFGGDYRATDTRSQQTVYNQTLGDWGNSFPRDVQAIAPGQVNQFCLVCQFTHFDPKASGDDLVAFRTEDATKLYNALSSYYAAHGQPVAINGYSNDRIKEDIWAIYGQFTWKGEIAGHNASMVAGARYEHTTVNSSGITYAPADIRWQSDNDFTQDLIFDTKYLQTTSGTGKYSNLLPSLDFQLEIKQNLIGRFSFSKTIARPTYNNLFTSASVTNPNDATFVGGQAGGSQGNPGLLPLSSDNFDVSLEWYFKPDSYISVGFFDKRVQNFIGTSVVKKSLYGLRDPTSGTGGRSGTANTQLQSIGADVNDTNLFVYTALLDKYQGSTAAATQEFQQNYNVANRQLNLDYVNLVNNTYDVVANSNDPFFQFNVSQPTNNKSAEIYGVELAGQYFFGGTGIGVAAQYTLVRGNIAVDVAAPINADQFALVGLSDTANATLIYNKYGISARLSYNWRDKFLSAVNADGFHSPRFTAPHSQVDFNVSYDITPHIAVSVEGINIFEDGLKVYGRSPNEIFFMQEGTARYLAGARFKF</sequence>
<comment type="caution">
    <text evidence="9">The sequence shown here is derived from an EMBL/GenBank/DDBJ whole genome shotgun (WGS) entry which is preliminary data.</text>
</comment>
<feature type="signal peptide" evidence="6">
    <location>
        <begin position="1"/>
        <end position="31"/>
    </location>
</feature>
<evidence type="ECO:0000256" key="1">
    <source>
        <dbReference type="ARBA" id="ARBA00004442"/>
    </source>
</evidence>
<feature type="compositionally biased region" description="Low complexity" evidence="5">
    <location>
        <begin position="53"/>
        <end position="65"/>
    </location>
</feature>
<evidence type="ECO:0000313" key="10">
    <source>
        <dbReference type="Proteomes" id="UP000292085"/>
    </source>
</evidence>
<dbReference type="GO" id="GO:0009279">
    <property type="term" value="C:cell outer membrane"/>
    <property type="evidence" value="ECO:0007669"/>
    <property type="project" value="UniProtKB-SubCell"/>
</dbReference>
<evidence type="ECO:0000256" key="4">
    <source>
        <dbReference type="RuleBase" id="RU003357"/>
    </source>
</evidence>
<keyword evidence="6" id="KW-0732">Signal</keyword>
<dbReference type="InterPro" id="IPR000531">
    <property type="entry name" value="Beta-barrel_TonB"/>
</dbReference>
<comment type="subcellular location">
    <subcellularLocation>
        <location evidence="1 4">Cell outer membrane</location>
    </subcellularLocation>
</comment>
<feature type="domain" description="TonB-dependent receptor plug" evidence="8">
    <location>
        <begin position="86"/>
        <end position="200"/>
    </location>
</feature>
<dbReference type="InterPro" id="IPR012910">
    <property type="entry name" value="Plug_dom"/>
</dbReference>